<protein>
    <submittedName>
        <fullName evidence="2">2572_t:CDS:1</fullName>
    </submittedName>
</protein>
<accession>A0ABM8W2I0</accession>
<reference evidence="2 3" key="1">
    <citation type="submission" date="2021-06" db="EMBL/GenBank/DDBJ databases">
        <authorList>
            <person name="Kallberg Y."/>
            <person name="Tangrot J."/>
            <person name="Rosling A."/>
        </authorList>
    </citation>
    <scope>NUCLEOTIDE SEQUENCE [LARGE SCALE GENOMIC DNA]</scope>
    <source>
        <strain evidence="2 3">120-4 pot B 10/14</strain>
    </source>
</reference>
<proteinExistence type="predicted"/>
<gene>
    <name evidence="2" type="ORF">GMARGA_LOCUS2545</name>
</gene>
<evidence type="ECO:0000313" key="3">
    <source>
        <dbReference type="Proteomes" id="UP000789901"/>
    </source>
</evidence>
<name>A0ABM8W2I0_GIGMA</name>
<feature type="compositionally biased region" description="Polar residues" evidence="1">
    <location>
        <begin position="27"/>
        <end position="37"/>
    </location>
</feature>
<comment type="caution">
    <text evidence="2">The sequence shown here is derived from an EMBL/GenBank/DDBJ whole genome shotgun (WGS) entry which is preliminary data.</text>
</comment>
<evidence type="ECO:0000256" key="1">
    <source>
        <dbReference type="SAM" id="MobiDB-lite"/>
    </source>
</evidence>
<feature type="region of interest" description="Disordered" evidence="1">
    <location>
        <begin position="27"/>
        <end position="48"/>
    </location>
</feature>
<organism evidence="2 3">
    <name type="scientific">Gigaspora margarita</name>
    <dbReference type="NCBI Taxonomy" id="4874"/>
    <lineage>
        <taxon>Eukaryota</taxon>
        <taxon>Fungi</taxon>
        <taxon>Fungi incertae sedis</taxon>
        <taxon>Mucoromycota</taxon>
        <taxon>Glomeromycotina</taxon>
        <taxon>Glomeromycetes</taxon>
        <taxon>Diversisporales</taxon>
        <taxon>Gigasporaceae</taxon>
        <taxon>Gigaspora</taxon>
    </lineage>
</organism>
<sequence length="48" mass="5660">MKKITKIAREQLQPSEEITREQLQAWQKKLPQNNSNPGEEITREQIQA</sequence>
<dbReference type="Proteomes" id="UP000789901">
    <property type="component" value="Unassembled WGS sequence"/>
</dbReference>
<dbReference type="EMBL" id="CAJVQB010000810">
    <property type="protein sequence ID" value="CAG8508196.1"/>
    <property type="molecule type" value="Genomic_DNA"/>
</dbReference>
<evidence type="ECO:0000313" key="2">
    <source>
        <dbReference type="EMBL" id="CAG8508196.1"/>
    </source>
</evidence>
<keyword evidence="3" id="KW-1185">Reference proteome</keyword>